<feature type="transmembrane region" description="Helical" evidence="6">
    <location>
        <begin position="255"/>
        <end position="275"/>
    </location>
</feature>
<dbReference type="PANTHER" id="PTHR30619:SF1">
    <property type="entry name" value="RECOMBINATION PROTEIN 2"/>
    <property type="match status" value="1"/>
</dbReference>
<name>A0A1G7YTT1_9FLAO</name>
<feature type="transmembrane region" description="Helical" evidence="6">
    <location>
        <begin position="481"/>
        <end position="500"/>
    </location>
</feature>
<dbReference type="Proteomes" id="UP000199492">
    <property type="component" value="Unassembled WGS sequence"/>
</dbReference>
<dbReference type="Pfam" id="PF13567">
    <property type="entry name" value="DUF4131"/>
    <property type="match status" value="1"/>
</dbReference>
<dbReference type="AlphaFoldDB" id="A0A1G7YTT1"/>
<evidence type="ECO:0000259" key="7">
    <source>
        <dbReference type="Pfam" id="PF03772"/>
    </source>
</evidence>
<accession>A0A1G7YTT1</accession>
<evidence type="ECO:0000256" key="4">
    <source>
        <dbReference type="ARBA" id="ARBA00022989"/>
    </source>
</evidence>
<organism evidence="9 10">
    <name type="scientific">Winogradskyella thalassocola</name>
    <dbReference type="NCBI Taxonomy" id="262004"/>
    <lineage>
        <taxon>Bacteria</taxon>
        <taxon>Pseudomonadati</taxon>
        <taxon>Bacteroidota</taxon>
        <taxon>Flavobacteriia</taxon>
        <taxon>Flavobacteriales</taxon>
        <taxon>Flavobacteriaceae</taxon>
        <taxon>Winogradskyella</taxon>
    </lineage>
</organism>
<feature type="transmembrane region" description="Helical" evidence="6">
    <location>
        <begin position="415"/>
        <end position="443"/>
    </location>
</feature>
<keyword evidence="5 6" id="KW-0472">Membrane</keyword>
<reference evidence="10" key="1">
    <citation type="submission" date="2016-10" db="EMBL/GenBank/DDBJ databases">
        <authorList>
            <person name="Varghese N."/>
            <person name="Submissions S."/>
        </authorList>
    </citation>
    <scope>NUCLEOTIDE SEQUENCE [LARGE SCALE GENOMIC DNA]</scope>
    <source>
        <strain evidence="10">DSM 15363</strain>
    </source>
</reference>
<dbReference type="InterPro" id="IPR004477">
    <property type="entry name" value="ComEC_N"/>
</dbReference>
<evidence type="ECO:0000256" key="5">
    <source>
        <dbReference type="ARBA" id="ARBA00023136"/>
    </source>
</evidence>
<keyword evidence="4 6" id="KW-1133">Transmembrane helix</keyword>
<dbReference type="GO" id="GO:0005886">
    <property type="term" value="C:plasma membrane"/>
    <property type="evidence" value="ECO:0007669"/>
    <property type="project" value="UniProtKB-SubCell"/>
</dbReference>
<feature type="transmembrane region" description="Helical" evidence="6">
    <location>
        <begin position="360"/>
        <end position="377"/>
    </location>
</feature>
<gene>
    <name evidence="9" type="ORF">SAMN04489796_1011129</name>
</gene>
<dbReference type="Pfam" id="PF03772">
    <property type="entry name" value="Competence"/>
    <property type="match status" value="1"/>
</dbReference>
<feature type="transmembrane region" description="Helical" evidence="6">
    <location>
        <begin position="389"/>
        <end position="409"/>
    </location>
</feature>
<dbReference type="InterPro" id="IPR025405">
    <property type="entry name" value="DUF4131"/>
</dbReference>
<evidence type="ECO:0000256" key="2">
    <source>
        <dbReference type="ARBA" id="ARBA00022475"/>
    </source>
</evidence>
<dbReference type="InterPro" id="IPR052159">
    <property type="entry name" value="Competence_DNA_uptake"/>
</dbReference>
<dbReference type="NCBIfam" id="TIGR00360">
    <property type="entry name" value="ComEC_N-term"/>
    <property type="match status" value="1"/>
</dbReference>
<feature type="transmembrane region" description="Helical" evidence="6">
    <location>
        <begin position="333"/>
        <end position="354"/>
    </location>
</feature>
<feature type="domain" description="DUF4131" evidence="8">
    <location>
        <begin position="34"/>
        <end position="190"/>
    </location>
</feature>
<dbReference type="STRING" id="262004.SAMN04489796_1011129"/>
<evidence type="ECO:0000256" key="3">
    <source>
        <dbReference type="ARBA" id="ARBA00022692"/>
    </source>
</evidence>
<dbReference type="OrthoDB" id="9761531at2"/>
<dbReference type="RefSeq" id="WP_092466572.1">
    <property type="nucleotide sequence ID" value="NZ_FNCZ01000001.1"/>
</dbReference>
<keyword evidence="3 6" id="KW-0812">Transmembrane</keyword>
<feature type="domain" description="ComEC/Rec2-related protein" evidence="7">
    <location>
        <begin position="233"/>
        <end position="497"/>
    </location>
</feature>
<feature type="transmembrane region" description="Helical" evidence="6">
    <location>
        <begin position="507"/>
        <end position="527"/>
    </location>
</feature>
<feature type="transmembrane region" description="Helical" evidence="6">
    <location>
        <begin position="31"/>
        <end position="50"/>
    </location>
</feature>
<evidence type="ECO:0000313" key="9">
    <source>
        <dbReference type="EMBL" id="SDG99787.1"/>
    </source>
</evidence>
<feature type="transmembrane region" description="Helical" evidence="6">
    <location>
        <begin position="450"/>
        <end position="469"/>
    </location>
</feature>
<dbReference type="PANTHER" id="PTHR30619">
    <property type="entry name" value="DNA INTERNALIZATION/COMPETENCE PROTEIN COMEC/REC2"/>
    <property type="match status" value="1"/>
</dbReference>
<proteinExistence type="predicted"/>
<evidence type="ECO:0000256" key="6">
    <source>
        <dbReference type="SAM" id="Phobius"/>
    </source>
</evidence>
<comment type="subcellular location">
    <subcellularLocation>
        <location evidence="1">Cell membrane</location>
        <topology evidence="1">Multi-pass membrane protein</topology>
    </subcellularLocation>
</comment>
<sequence>MKLLNFTIIKLTICLVVGILLAHYLKQNFHVILYATIGFLVSLGTYWLAIKSKINRSPFFGILAYLCMVGVGMTSYNLQDETLRPQHYTNQNSSDNYNAIVFKIEERLKPDSYNDKYIASIITFNDEEAIGRVLINIRRDSIPIQLNVDDVFYTKTELKTIQQPLNPYQFDYSKYLELDQVYHQMYLNTDNILQLSDSKSTIYGYADALRTKINVKLIEAGFKDDALSIMNALLLGQRQTIDKTIYNNYVDSGTIHILAVSGLHVGIILWILNFLFRPLLYIKYGHFIRPFILVCILWSFAVIAGLSPSVTRAVTMFSVISIAMHLKRRTNIYNTLVISAFIILLFKPTFLFAVGFQMSYLAVLGIVSVQPIIYKLWKPKYWIIDKPWQIFTVTLAAQVGVVPISLFYFHQFPGLFFISNLVVIPFLGLILGFGMLVIALALMNMLHSSIVTAYSYIIDSLNGFIAWVAQFEDFLFRDIPFTLLQVIVCYIIIVALTQVYKFRNFKCIAISLIAIIGLQGVYFYNMYQTQHNALVVFNKSRYSMIGLKEGKKMTVYHNLDSVKLKTDYAIKNYKVGEFIDIIISDSLQSVYQYKDKIILAIDSLSIYKGLSFKPNYILLRNSPRLNLNRVIDSLKPQFIIADASNYKSYLKRWKATCEHKKIPFHQTNEKGAFIIK</sequence>
<protein>
    <submittedName>
        <fullName evidence="9">Competence protein ComEC</fullName>
    </submittedName>
</protein>
<feature type="transmembrane region" description="Helical" evidence="6">
    <location>
        <begin position="7"/>
        <end position="25"/>
    </location>
</feature>
<evidence type="ECO:0000259" key="8">
    <source>
        <dbReference type="Pfam" id="PF13567"/>
    </source>
</evidence>
<keyword evidence="2" id="KW-1003">Cell membrane</keyword>
<keyword evidence="10" id="KW-1185">Reference proteome</keyword>
<evidence type="ECO:0000256" key="1">
    <source>
        <dbReference type="ARBA" id="ARBA00004651"/>
    </source>
</evidence>
<feature type="transmembrane region" description="Helical" evidence="6">
    <location>
        <begin position="59"/>
        <end position="78"/>
    </location>
</feature>
<evidence type="ECO:0000313" key="10">
    <source>
        <dbReference type="Proteomes" id="UP000199492"/>
    </source>
</evidence>
<dbReference type="EMBL" id="FNCZ01000001">
    <property type="protein sequence ID" value="SDG99787.1"/>
    <property type="molecule type" value="Genomic_DNA"/>
</dbReference>
<feature type="transmembrane region" description="Helical" evidence="6">
    <location>
        <begin position="287"/>
        <end position="304"/>
    </location>
</feature>